<dbReference type="Proteomes" id="UP001145742">
    <property type="component" value="Unassembled WGS sequence"/>
</dbReference>
<sequence>MVEELCHQEKELQEKVNRLHSIQTNKQEVHGLFSEMLQPLDSQESRTSTVVEKQVDTEPFREINQRKVSQGSVKDEGWKPVSACTIRKIPPPSQNLTRTFYKSYKALKLEDFQLTSKSDISQRLGVDLMSKEGIGLAHSNEEAIEFKISWKEEKCQQNLNSRPEESRLQTAQGISNVSSGKTFLQVLGSSSLVTFQTSPPKGAGNSQMLEVK</sequence>
<accession>A0ABQ9D493</accession>
<proteinExistence type="predicted"/>
<reference evidence="1" key="1">
    <citation type="submission" date="2019-10" db="EMBL/GenBank/DDBJ databases">
        <authorList>
            <person name="Soares A.E.R."/>
            <person name="Aleixo A."/>
            <person name="Schneider P."/>
            <person name="Miyaki C.Y."/>
            <person name="Schneider M.P."/>
            <person name="Mello C."/>
            <person name="Vasconcelos A.T.R."/>
        </authorList>
    </citation>
    <scope>NUCLEOTIDE SEQUENCE</scope>
    <source>
        <tissue evidence="1">Muscle</tissue>
    </source>
</reference>
<evidence type="ECO:0000313" key="2">
    <source>
        <dbReference type="Proteomes" id="UP001145742"/>
    </source>
</evidence>
<name>A0ABQ9D493_9PASS</name>
<protein>
    <submittedName>
        <fullName evidence="1">Uncharacterized protein</fullName>
    </submittedName>
</protein>
<gene>
    <name evidence="1" type="ORF">WISP_81831</name>
</gene>
<comment type="caution">
    <text evidence="1">The sequence shown here is derived from an EMBL/GenBank/DDBJ whole genome shotgun (WGS) entry which is preliminary data.</text>
</comment>
<evidence type="ECO:0000313" key="1">
    <source>
        <dbReference type="EMBL" id="KAJ7414763.1"/>
    </source>
</evidence>
<keyword evidence="2" id="KW-1185">Reference proteome</keyword>
<dbReference type="EMBL" id="WHWB01034033">
    <property type="protein sequence ID" value="KAJ7414763.1"/>
    <property type="molecule type" value="Genomic_DNA"/>
</dbReference>
<organism evidence="1 2">
    <name type="scientific">Willisornis vidua</name>
    <name type="common">Xingu scale-backed antbird</name>
    <dbReference type="NCBI Taxonomy" id="1566151"/>
    <lineage>
        <taxon>Eukaryota</taxon>
        <taxon>Metazoa</taxon>
        <taxon>Chordata</taxon>
        <taxon>Craniata</taxon>
        <taxon>Vertebrata</taxon>
        <taxon>Euteleostomi</taxon>
        <taxon>Archelosauria</taxon>
        <taxon>Archosauria</taxon>
        <taxon>Dinosauria</taxon>
        <taxon>Saurischia</taxon>
        <taxon>Theropoda</taxon>
        <taxon>Coelurosauria</taxon>
        <taxon>Aves</taxon>
        <taxon>Neognathae</taxon>
        <taxon>Neoaves</taxon>
        <taxon>Telluraves</taxon>
        <taxon>Australaves</taxon>
        <taxon>Passeriformes</taxon>
        <taxon>Thamnophilidae</taxon>
        <taxon>Willisornis</taxon>
    </lineage>
</organism>